<protein>
    <recommendedName>
        <fullName evidence="1">F-box domain-containing protein</fullName>
    </recommendedName>
</protein>
<dbReference type="EMBL" id="QGKX02000004">
    <property type="protein sequence ID" value="KAF3601927.1"/>
    <property type="molecule type" value="Genomic_DNA"/>
</dbReference>
<feature type="domain" description="F-box" evidence="1">
    <location>
        <begin position="6"/>
        <end position="47"/>
    </location>
</feature>
<name>A0A8S9SM93_BRACR</name>
<evidence type="ECO:0000259" key="1">
    <source>
        <dbReference type="SMART" id="SM00256"/>
    </source>
</evidence>
<dbReference type="CDD" id="cd22157">
    <property type="entry name" value="F-box_AtFBW1-like"/>
    <property type="match status" value="1"/>
</dbReference>
<dbReference type="Proteomes" id="UP000712600">
    <property type="component" value="Unassembled WGS sequence"/>
</dbReference>
<sequence length="116" mass="13605">MSMSQLPRDLVEEEILCRVPALSLRRLRSTCKRWNRLFKDSRFARNHFEKAKKKSFVLMLTKEFRIFSLNVHLRGMPSAEFEGELSLFDKQRSSNSAILDISQVFHCDGLLLCIIK</sequence>
<dbReference type="Pfam" id="PF00646">
    <property type="entry name" value="F-box"/>
    <property type="match status" value="1"/>
</dbReference>
<dbReference type="InterPro" id="IPR050796">
    <property type="entry name" value="SCF_F-box_component"/>
</dbReference>
<evidence type="ECO:0000313" key="3">
    <source>
        <dbReference type="Proteomes" id="UP000712600"/>
    </source>
</evidence>
<evidence type="ECO:0000313" key="2">
    <source>
        <dbReference type="EMBL" id="KAF3601927.1"/>
    </source>
</evidence>
<reference evidence="2" key="1">
    <citation type="submission" date="2019-12" db="EMBL/GenBank/DDBJ databases">
        <title>Genome sequencing and annotation of Brassica cretica.</title>
        <authorList>
            <person name="Studholme D.J."/>
            <person name="Sarris P."/>
        </authorList>
    </citation>
    <scope>NUCLEOTIDE SEQUENCE</scope>
    <source>
        <strain evidence="2">PFS-109/04</strain>
        <tissue evidence="2">Leaf</tissue>
    </source>
</reference>
<dbReference type="InterPro" id="IPR036047">
    <property type="entry name" value="F-box-like_dom_sf"/>
</dbReference>
<proteinExistence type="predicted"/>
<dbReference type="InterPro" id="IPR006527">
    <property type="entry name" value="F-box-assoc_dom_typ1"/>
</dbReference>
<dbReference type="InterPro" id="IPR001810">
    <property type="entry name" value="F-box_dom"/>
</dbReference>
<organism evidence="2 3">
    <name type="scientific">Brassica cretica</name>
    <name type="common">Mustard</name>
    <dbReference type="NCBI Taxonomy" id="69181"/>
    <lineage>
        <taxon>Eukaryota</taxon>
        <taxon>Viridiplantae</taxon>
        <taxon>Streptophyta</taxon>
        <taxon>Embryophyta</taxon>
        <taxon>Tracheophyta</taxon>
        <taxon>Spermatophyta</taxon>
        <taxon>Magnoliopsida</taxon>
        <taxon>eudicotyledons</taxon>
        <taxon>Gunneridae</taxon>
        <taxon>Pentapetalae</taxon>
        <taxon>rosids</taxon>
        <taxon>malvids</taxon>
        <taxon>Brassicales</taxon>
        <taxon>Brassicaceae</taxon>
        <taxon>Brassiceae</taxon>
        <taxon>Brassica</taxon>
    </lineage>
</organism>
<dbReference type="PANTHER" id="PTHR31672:SF13">
    <property type="entry name" value="F-BOX PROTEIN CPR30-LIKE"/>
    <property type="match status" value="1"/>
</dbReference>
<accession>A0A8S9SM93</accession>
<dbReference type="AlphaFoldDB" id="A0A8S9SM93"/>
<dbReference type="SUPFAM" id="SSF81383">
    <property type="entry name" value="F-box domain"/>
    <property type="match status" value="1"/>
</dbReference>
<dbReference type="Gene3D" id="1.20.1280.50">
    <property type="match status" value="1"/>
</dbReference>
<dbReference type="PANTHER" id="PTHR31672">
    <property type="entry name" value="BNACNNG10540D PROTEIN"/>
    <property type="match status" value="1"/>
</dbReference>
<comment type="caution">
    <text evidence="2">The sequence shown here is derived from an EMBL/GenBank/DDBJ whole genome shotgun (WGS) entry which is preliminary data.</text>
</comment>
<gene>
    <name evidence="2" type="ORF">F2Q69_00037093</name>
</gene>
<dbReference type="SMART" id="SM00256">
    <property type="entry name" value="FBOX"/>
    <property type="match status" value="1"/>
</dbReference>
<dbReference type="Pfam" id="PF07734">
    <property type="entry name" value="FBA_1"/>
    <property type="match status" value="1"/>
</dbReference>